<dbReference type="GO" id="GO:0004497">
    <property type="term" value="F:monooxygenase activity"/>
    <property type="evidence" value="ECO:0007669"/>
    <property type="project" value="UniProtKB-KW"/>
</dbReference>
<reference evidence="16" key="1">
    <citation type="submission" date="2019-08" db="EMBL/GenBank/DDBJ databases">
        <title>The genome of the North American firefly Photinus pyralis.</title>
        <authorList>
            <consortium name="Photinus pyralis genome working group"/>
            <person name="Fallon T.R."/>
            <person name="Sander Lower S.E."/>
            <person name="Weng J.-K."/>
        </authorList>
    </citation>
    <scope>NUCLEOTIDE SEQUENCE</scope>
    <source>
        <strain evidence="16">TRF0915ILg1</strain>
        <tissue evidence="16">Whole body</tissue>
    </source>
</reference>
<dbReference type="PROSITE" id="PS00086">
    <property type="entry name" value="CYTOCHROME_P450"/>
    <property type="match status" value="1"/>
</dbReference>
<keyword evidence="6 14" id="KW-0349">Heme</keyword>
<dbReference type="GO" id="GO:0005789">
    <property type="term" value="C:endoplasmic reticulum membrane"/>
    <property type="evidence" value="ECO:0007669"/>
    <property type="project" value="UniProtKB-SubCell"/>
</dbReference>
<keyword evidence="12 15" id="KW-0503">Monooxygenase</keyword>
<evidence type="ECO:0000256" key="2">
    <source>
        <dbReference type="ARBA" id="ARBA00003690"/>
    </source>
</evidence>
<dbReference type="PANTHER" id="PTHR24291:SF189">
    <property type="entry name" value="CYTOCHROME P450 4C3-RELATED"/>
    <property type="match status" value="1"/>
</dbReference>
<dbReference type="InterPro" id="IPR017972">
    <property type="entry name" value="Cyt_P450_CS"/>
</dbReference>
<comment type="subcellular location">
    <subcellularLocation>
        <location evidence="4">Endoplasmic reticulum membrane</location>
        <topology evidence="4">Peripheral membrane protein</topology>
    </subcellularLocation>
    <subcellularLocation>
        <location evidence="3">Microsome membrane</location>
        <topology evidence="3">Peripheral membrane protein</topology>
    </subcellularLocation>
</comment>
<dbReference type="SUPFAM" id="SSF48264">
    <property type="entry name" value="Cytochrome P450"/>
    <property type="match status" value="1"/>
</dbReference>
<keyword evidence="13" id="KW-0472">Membrane</keyword>
<dbReference type="InterPro" id="IPR050196">
    <property type="entry name" value="Cytochrome_P450_Monoox"/>
</dbReference>
<keyword evidence="8" id="KW-0256">Endoplasmic reticulum</keyword>
<dbReference type="InterPro" id="IPR001128">
    <property type="entry name" value="Cyt_P450"/>
</dbReference>
<evidence type="ECO:0000256" key="13">
    <source>
        <dbReference type="ARBA" id="ARBA00023136"/>
    </source>
</evidence>
<evidence type="ECO:0000256" key="14">
    <source>
        <dbReference type="PIRSR" id="PIRSR602401-1"/>
    </source>
</evidence>
<dbReference type="OrthoDB" id="1470350at2759"/>
<name>A0A8K0DET1_IGNLU</name>
<evidence type="ECO:0000256" key="15">
    <source>
        <dbReference type="RuleBase" id="RU000461"/>
    </source>
</evidence>
<dbReference type="AlphaFoldDB" id="A0A8K0DET1"/>
<evidence type="ECO:0000256" key="10">
    <source>
        <dbReference type="ARBA" id="ARBA00023002"/>
    </source>
</evidence>
<dbReference type="Gene3D" id="1.10.630.10">
    <property type="entry name" value="Cytochrome P450"/>
    <property type="match status" value="1"/>
</dbReference>
<comment type="function">
    <text evidence="2">May be involved in the metabolism of insect hormones and in the breakdown of synthetic insecticides.</text>
</comment>
<evidence type="ECO:0000256" key="12">
    <source>
        <dbReference type="ARBA" id="ARBA00023033"/>
    </source>
</evidence>
<comment type="cofactor">
    <cofactor evidence="1 14">
        <name>heme</name>
        <dbReference type="ChEBI" id="CHEBI:30413"/>
    </cofactor>
</comment>
<dbReference type="GO" id="GO:0016705">
    <property type="term" value="F:oxidoreductase activity, acting on paired donors, with incorporation or reduction of molecular oxygen"/>
    <property type="evidence" value="ECO:0007669"/>
    <property type="project" value="InterPro"/>
</dbReference>
<evidence type="ECO:0000256" key="4">
    <source>
        <dbReference type="ARBA" id="ARBA00004406"/>
    </source>
</evidence>
<evidence type="ECO:0000256" key="9">
    <source>
        <dbReference type="ARBA" id="ARBA00022848"/>
    </source>
</evidence>
<feature type="binding site" description="axial binding residue" evidence="14">
    <location>
        <position position="348"/>
    </location>
    <ligand>
        <name>heme</name>
        <dbReference type="ChEBI" id="CHEBI:30413"/>
    </ligand>
    <ligandPart>
        <name>Fe</name>
        <dbReference type="ChEBI" id="CHEBI:18248"/>
    </ligandPart>
</feature>
<dbReference type="PRINTS" id="PR00385">
    <property type="entry name" value="P450"/>
</dbReference>
<evidence type="ECO:0000256" key="3">
    <source>
        <dbReference type="ARBA" id="ARBA00004174"/>
    </source>
</evidence>
<keyword evidence="7 14" id="KW-0479">Metal-binding</keyword>
<keyword evidence="9" id="KW-0492">Microsome</keyword>
<evidence type="ECO:0000256" key="11">
    <source>
        <dbReference type="ARBA" id="ARBA00023004"/>
    </source>
</evidence>
<dbReference type="GO" id="GO:0020037">
    <property type="term" value="F:heme binding"/>
    <property type="evidence" value="ECO:0007669"/>
    <property type="project" value="InterPro"/>
</dbReference>
<gene>
    <name evidence="16" type="ORF">ILUMI_03964</name>
</gene>
<dbReference type="InterPro" id="IPR002401">
    <property type="entry name" value="Cyt_P450_E_grp-I"/>
</dbReference>
<accession>A0A8K0DET1</accession>
<comment type="caution">
    <text evidence="16">The sequence shown here is derived from an EMBL/GenBank/DDBJ whole genome shotgun (WGS) entry which is preliminary data.</text>
</comment>
<evidence type="ECO:0000256" key="5">
    <source>
        <dbReference type="ARBA" id="ARBA00010617"/>
    </source>
</evidence>
<evidence type="ECO:0000256" key="6">
    <source>
        <dbReference type="ARBA" id="ARBA00022617"/>
    </source>
</evidence>
<dbReference type="InterPro" id="IPR036396">
    <property type="entry name" value="Cyt_P450_sf"/>
</dbReference>
<evidence type="ECO:0008006" key="18">
    <source>
        <dbReference type="Google" id="ProtNLM"/>
    </source>
</evidence>
<dbReference type="Proteomes" id="UP000801492">
    <property type="component" value="Unassembled WGS sequence"/>
</dbReference>
<dbReference type="Pfam" id="PF00067">
    <property type="entry name" value="p450"/>
    <property type="match status" value="1"/>
</dbReference>
<proteinExistence type="inferred from homology"/>
<dbReference type="PRINTS" id="PR00463">
    <property type="entry name" value="EP450I"/>
</dbReference>
<keyword evidence="10 15" id="KW-0560">Oxidoreductase</keyword>
<sequence length="403" mass="46782">MEQVLTSSRFNTRDDIYRFLQVFDGLSLFTTNGTLWKKQRKYISPLLGSKYMEHYFFAIKKNAKVLVSKLRDKVDEPELDIMYYLKSCYTDIVTEILMGFNPEAQNGKLDEIMNVVDRMYILVHARMMKLWLHPDFTFQLSSNGKEQKKGRDIFYKFLAKGIDLIESKRIKNSFAGRRCILEELMIAKHNNLDLYGDQNLSDHASTLYSASEDTIKSTCSFLLLVLGMHPDIQDKLAKEIIETIGIPTEKITYKDLAKLKYLDMCIKETLRLFPIGPYILRKVVEDVQMCGRTIPKDCTLVLSFYNLQRSAKYWEKPNEFYPEHFSPHLVAQRHPYAFLPFSAGARSCPGQLFAYVAIKTVAVAILQQYIIEADGTLQDIKLKADISIRPINNFKIRIRKRNI</sequence>
<evidence type="ECO:0000256" key="7">
    <source>
        <dbReference type="ARBA" id="ARBA00022723"/>
    </source>
</evidence>
<dbReference type="PANTHER" id="PTHR24291">
    <property type="entry name" value="CYTOCHROME P450 FAMILY 4"/>
    <property type="match status" value="1"/>
</dbReference>
<dbReference type="EMBL" id="VTPC01001361">
    <property type="protein sequence ID" value="KAF2902222.1"/>
    <property type="molecule type" value="Genomic_DNA"/>
</dbReference>
<protein>
    <recommendedName>
        <fullName evidence="18">Cytochrome P450</fullName>
    </recommendedName>
</protein>
<evidence type="ECO:0000313" key="16">
    <source>
        <dbReference type="EMBL" id="KAF2902222.1"/>
    </source>
</evidence>
<evidence type="ECO:0000256" key="1">
    <source>
        <dbReference type="ARBA" id="ARBA00001971"/>
    </source>
</evidence>
<keyword evidence="17" id="KW-1185">Reference proteome</keyword>
<comment type="similarity">
    <text evidence="5 15">Belongs to the cytochrome P450 family.</text>
</comment>
<keyword evidence="11 14" id="KW-0408">Iron</keyword>
<dbReference type="GO" id="GO:0005506">
    <property type="term" value="F:iron ion binding"/>
    <property type="evidence" value="ECO:0007669"/>
    <property type="project" value="InterPro"/>
</dbReference>
<organism evidence="16 17">
    <name type="scientific">Ignelater luminosus</name>
    <name type="common">Cucubano</name>
    <name type="synonym">Pyrophorus luminosus</name>
    <dbReference type="NCBI Taxonomy" id="2038154"/>
    <lineage>
        <taxon>Eukaryota</taxon>
        <taxon>Metazoa</taxon>
        <taxon>Ecdysozoa</taxon>
        <taxon>Arthropoda</taxon>
        <taxon>Hexapoda</taxon>
        <taxon>Insecta</taxon>
        <taxon>Pterygota</taxon>
        <taxon>Neoptera</taxon>
        <taxon>Endopterygota</taxon>
        <taxon>Coleoptera</taxon>
        <taxon>Polyphaga</taxon>
        <taxon>Elateriformia</taxon>
        <taxon>Elateroidea</taxon>
        <taxon>Elateridae</taxon>
        <taxon>Agrypninae</taxon>
        <taxon>Pyrophorini</taxon>
        <taxon>Ignelater</taxon>
    </lineage>
</organism>
<evidence type="ECO:0000313" key="17">
    <source>
        <dbReference type="Proteomes" id="UP000801492"/>
    </source>
</evidence>
<evidence type="ECO:0000256" key="8">
    <source>
        <dbReference type="ARBA" id="ARBA00022824"/>
    </source>
</evidence>